<keyword evidence="2" id="KW-0808">Transferase</keyword>
<dbReference type="Pfam" id="PF01869">
    <property type="entry name" value="BcrAD_BadFG"/>
    <property type="match status" value="1"/>
</dbReference>
<organism evidence="2 3">
    <name type="scientific">Granulicella arctica</name>
    <dbReference type="NCBI Taxonomy" id="940613"/>
    <lineage>
        <taxon>Bacteria</taxon>
        <taxon>Pseudomonadati</taxon>
        <taxon>Acidobacteriota</taxon>
        <taxon>Terriglobia</taxon>
        <taxon>Terriglobales</taxon>
        <taxon>Acidobacteriaceae</taxon>
        <taxon>Granulicella</taxon>
    </lineage>
</organism>
<dbReference type="RefSeq" id="WP_179492976.1">
    <property type="nucleotide sequence ID" value="NZ_JACCCW010000002.1"/>
</dbReference>
<dbReference type="AlphaFoldDB" id="A0A7Y9THJ1"/>
<keyword evidence="3" id="KW-1185">Reference proteome</keyword>
<protein>
    <submittedName>
        <fullName evidence="2">N-acetylglucosamine kinase-like BadF-type ATPase</fullName>
    </submittedName>
</protein>
<dbReference type="InterPro" id="IPR002731">
    <property type="entry name" value="ATPase_BadF"/>
</dbReference>
<dbReference type="InterPro" id="IPR043129">
    <property type="entry name" value="ATPase_NBD"/>
</dbReference>
<dbReference type="InterPro" id="IPR052519">
    <property type="entry name" value="Euk-type_GlcNAc_Kinase"/>
</dbReference>
<evidence type="ECO:0000313" key="3">
    <source>
        <dbReference type="Proteomes" id="UP000589520"/>
    </source>
</evidence>
<evidence type="ECO:0000259" key="1">
    <source>
        <dbReference type="Pfam" id="PF01869"/>
    </source>
</evidence>
<evidence type="ECO:0000313" key="2">
    <source>
        <dbReference type="EMBL" id="NYF81131.1"/>
    </source>
</evidence>
<name>A0A7Y9THJ1_9BACT</name>
<dbReference type="CDD" id="cd24007">
    <property type="entry name" value="ASKHA_NBD_eukNAGK-like"/>
    <property type="match status" value="1"/>
</dbReference>
<dbReference type="GO" id="GO:0016301">
    <property type="term" value="F:kinase activity"/>
    <property type="evidence" value="ECO:0007669"/>
    <property type="project" value="UniProtKB-KW"/>
</dbReference>
<dbReference type="Gene3D" id="3.30.420.40">
    <property type="match status" value="2"/>
</dbReference>
<dbReference type="Proteomes" id="UP000589520">
    <property type="component" value="Unassembled WGS sequence"/>
</dbReference>
<reference evidence="2 3" key="1">
    <citation type="submission" date="2020-07" db="EMBL/GenBank/DDBJ databases">
        <title>Genomic Encyclopedia of Type Strains, Phase IV (KMG-V): Genome sequencing to study the core and pangenomes of soil and plant-associated prokaryotes.</title>
        <authorList>
            <person name="Whitman W."/>
        </authorList>
    </citation>
    <scope>NUCLEOTIDE SEQUENCE [LARGE SCALE GENOMIC DNA]</scope>
    <source>
        <strain evidence="2 3">X4EP2</strain>
    </source>
</reference>
<gene>
    <name evidence="2" type="ORF">HDF17_003451</name>
</gene>
<dbReference type="SUPFAM" id="SSF53067">
    <property type="entry name" value="Actin-like ATPase domain"/>
    <property type="match status" value="2"/>
</dbReference>
<accession>A0A7Y9THJ1</accession>
<feature type="domain" description="ATPase BadF/BadG/BcrA/BcrD type" evidence="1">
    <location>
        <begin position="7"/>
        <end position="298"/>
    </location>
</feature>
<proteinExistence type="predicted"/>
<dbReference type="PANTHER" id="PTHR43190:SF3">
    <property type="entry name" value="N-ACETYL-D-GLUCOSAMINE KINASE"/>
    <property type="match status" value="1"/>
</dbReference>
<keyword evidence="2" id="KW-0418">Kinase</keyword>
<dbReference type="EMBL" id="JACCCW010000002">
    <property type="protein sequence ID" value="NYF81131.1"/>
    <property type="molecule type" value="Genomic_DNA"/>
</dbReference>
<dbReference type="PANTHER" id="PTHR43190">
    <property type="entry name" value="N-ACETYL-D-GLUCOSAMINE KINASE"/>
    <property type="match status" value="1"/>
</dbReference>
<sequence>MHYFLALDAGGTKTECVLADETRELARVRTGTIKRMRVGADIARANLESAFQQLSAATGVSLQSITATCVGTSGSSVPLVTDWIRETITSLVSGELIISGDEDIALDAAFRGGRGVLVIAGTGSNVGGRTRDGRFTHVGGWGPMLADEGSGYWIGHQALRSLFQAINARKPTLLQERILQHWNLTDFHELVAVANAVPAPDFPALTPTVVACAKEGDPFALEVLERGGRLLAGLALNMIEHLREMEGPEGFELPEVAFIGSVLHNVDYVRNAMIDALHQVHPSLHVIPEAVDGVEGALWQARHLVLPVGTSL</sequence>
<comment type="caution">
    <text evidence="2">The sequence shown here is derived from an EMBL/GenBank/DDBJ whole genome shotgun (WGS) entry which is preliminary data.</text>
</comment>